<protein>
    <submittedName>
        <fullName evidence="5">Winged helix-turn-helix transcriptional regulator</fullName>
    </submittedName>
</protein>
<evidence type="ECO:0000256" key="3">
    <source>
        <dbReference type="ARBA" id="ARBA00023163"/>
    </source>
</evidence>
<dbReference type="InterPro" id="IPR000835">
    <property type="entry name" value="HTH_MarR-typ"/>
</dbReference>
<keyword evidence="1" id="KW-0805">Transcription regulation</keyword>
<dbReference type="Gene3D" id="1.10.10.10">
    <property type="entry name" value="Winged helix-like DNA-binding domain superfamily/Winged helix DNA-binding domain"/>
    <property type="match status" value="1"/>
</dbReference>
<dbReference type="InterPro" id="IPR036390">
    <property type="entry name" value="WH_DNA-bd_sf"/>
</dbReference>
<dbReference type="PANTHER" id="PTHR33164:SF57">
    <property type="entry name" value="MARR-FAMILY TRANSCRIPTIONAL REGULATOR"/>
    <property type="match status" value="1"/>
</dbReference>
<evidence type="ECO:0000256" key="2">
    <source>
        <dbReference type="ARBA" id="ARBA00023125"/>
    </source>
</evidence>
<proteinExistence type="predicted"/>
<dbReference type="Proteomes" id="UP001519538">
    <property type="component" value="Unassembled WGS sequence"/>
</dbReference>
<name>A0ABS5SRB2_9PROT</name>
<keyword evidence="2" id="KW-0238">DNA-binding</keyword>
<evidence type="ECO:0000313" key="5">
    <source>
        <dbReference type="EMBL" id="MBT0676773.1"/>
    </source>
</evidence>
<evidence type="ECO:0000256" key="1">
    <source>
        <dbReference type="ARBA" id="ARBA00023015"/>
    </source>
</evidence>
<dbReference type="SMART" id="SM00347">
    <property type="entry name" value="HTH_MARR"/>
    <property type="match status" value="1"/>
</dbReference>
<dbReference type="SUPFAM" id="SSF46785">
    <property type="entry name" value="Winged helix' DNA-binding domain"/>
    <property type="match status" value="1"/>
</dbReference>
<dbReference type="PANTHER" id="PTHR33164">
    <property type="entry name" value="TRANSCRIPTIONAL REGULATOR, MARR FAMILY"/>
    <property type="match status" value="1"/>
</dbReference>
<dbReference type="InterPro" id="IPR023187">
    <property type="entry name" value="Tscrpt_reg_MarR-type_CS"/>
</dbReference>
<gene>
    <name evidence="5" type="ORF">HNO79_15450</name>
</gene>
<keyword evidence="3" id="KW-0804">Transcription</keyword>
<dbReference type="PROSITE" id="PS50995">
    <property type="entry name" value="HTH_MARR_2"/>
    <property type="match status" value="1"/>
</dbReference>
<sequence length="164" mass="18602">MFTYLRAASKATKSVNNTHDPDILRGLHAAIIDLVDEINRPRRDDRLIEEAGIPLDRALFPLLARVGRYGPVGVVELADRTGRDHTTISRQMTKLEDLGLIERHPSAADRRVREATVTGKGQEMVDLLNAARQRLANRILVDWTDADLDQLRTLLRRFADDLMR</sequence>
<dbReference type="PROSITE" id="PS01117">
    <property type="entry name" value="HTH_MARR_1"/>
    <property type="match status" value="1"/>
</dbReference>
<dbReference type="InterPro" id="IPR039422">
    <property type="entry name" value="MarR/SlyA-like"/>
</dbReference>
<organism evidence="5 6">
    <name type="scientific">Komagataeibacter oboediens</name>
    <dbReference type="NCBI Taxonomy" id="65958"/>
    <lineage>
        <taxon>Bacteria</taxon>
        <taxon>Pseudomonadati</taxon>
        <taxon>Pseudomonadota</taxon>
        <taxon>Alphaproteobacteria</taxon>
        <taxon>Acetobacterales</taxon>
        <taxon>Acetobacteraceae</taxon>
        <taxon>Komagataeibacter</taxon>
    </lineage>
</organism>
<dbReference type="InterPro" id="IPR036388">
    <property type="entry name" value="WH-like_DNA-bd_sf"/>
</dbReference>
<evidence type="ECO:0000259" key="4">
    <source>
        <dbReference type="PROSITE" id="PS50995"/>
    </source>
</evidence>
<reference evidence="5 6" key="1">
    <citation type="journal article" date="2021" name="Astrobiology">
        <title>Bacterial Cellulose Retains Robustness but Its Synthesis Declines After Exposure to a Mars-Like Environment Simulated Outside the International Space Station.</title>
        <authorList>
            <person name="Orlovska I."/>
            <person name="Podolich O."/>
            <person name="Kukharenko O."/>
            <person name="Zaets I."/>
            <person name="Reva O."/>
            <person name="Khirunenko L."/>
            <person name="Zmejkoski D."/>
            <person name="Rogalsky S."/>
            <person name="Barh D."/>
            <person name="Tiwari S."/>
            <person name="Kumavath R."/>
            <person name="Goes-Neto A."/>
            <person name="Azevedo V."/>
            <person name="Brenig B."/>
            <person name="Ghosh P."/>
            <person name="de Vera J.P."/>
            <person name="Kozyrovska N."/>
        </authorList>
    </citation>
    <scope>NUCLEOTIDE SEQUENCE [LARGE SCALE GENOMIC DNA]</scope>
    <source>
        <strain evidence="5 6">IMBG 311</strain>
    </source>
</reference>
<dbReference type="Pfam" id="PF12802">
    <property type="entry name" value="MarR_2"/>
    <property type="match status" value="1"/>
</dbReference>
<dbReference type="PRINTS" id="PR00598">
    <property type="entry name" value="HTHMARR"/>
</dbReference>
<dbReference type="EMBL" id="JABLUU010000025">
    <property type="protein sequence ID" value="MBT0676773.1"/>
    <property type="molecule type" value="Genomic_DNA"/>
</dbReference>
<keyword evidence="6" id="KW-1185">Reference proteome</keyword>
<comment type="caution">
    <text evidence="5">The sequence shown here is derived from an EMBL/GenBank/DDBJ whole genome shotgun (WGS) entry which is preliminary data.</text>
</comment>
<accession>A0ABS5SRB2</accession>
<evidence type="ECO:0000313" key="6">
    <source>
        <dbReference type="Proteomes" id="UP001519538"/>
    </source>
</evidence>
<feature type="domain" description="HTH marR-type" evidence="4">
    <location>
        <begin position="1"/>
        <end position="160"/>
    </location>
</feature>